<sequence length="174" mass="20012">MRGKRRQWFPVGMVRPPHALSSSFISVTLHSEMSAGCRQPSGRTRQTTNSVESLPMSVKEKRDHTEKCFYSSAQLVLLSVCFSVFLLLDTDCTEASLYHMKGVCSHKNKFFKPGDTFRRGCDKCYCHEFGAYCITQMKPTSWPNKCHRVRTKCGYRVVYKEKPLSECRAYSWIG</sequence>
<evidence type="ECO:0000256" key="1">
    <source>
        <dbReference type="SAM" id="MobiDB-lite"/>
    </source>
</evidence>
<protein>
    <submittedName>
        <fullName evidence="2">Uncharacterized protein</fullName>
    </submittedName>
</protein>
<dbReference type="Proteomes" id="UP001497482">
    <property type="component" value="Chromosome 5"/>
</dbReference>
<evidence type="ECO:0000313" key="3">
    <source>
        <dbReference type="Proteomes" id="UP001497482"/>
    </source>
</evidence>
<proteinExistence type="predicted"/>
<accession>A0AAV2LWG6</accession>
<keyword evidence="3" id="KW-1185">Reference proteome</keyword>
<feature type="region of interest" description="Disordered" evidence="1">
    <location>
        <begin position="35"/>
        <end position="56"/>
    </location>
</feature>
<organism evidence="2 3">
    <name type="scientific">Knipowitschia caucasica</name>
    <name type="common">Caucasian dwarf goby</name>
    <name type="synonym">Pomatoschistus caucasicus</name>
    <dbReference type="NCBI Taxonomy" id="637954"/>
    <lineage>
        <taxon>Eukaryota</taxon>
        <taxon>Metazoa</taxon>
        <taxon>Chordata</taxon>
        <taxon>Craniata</taxon>
        <taxon>Vertebrata</taxon>
        <taxon>Euteleostomi</taxon>
        <taxon>Actinopterygii</taxon>
        <taxon>Neopterygii</taxon>
        <taxon>Teleostei</taxon>
        <taxon>Neoteleostei</taxon>
        <taxon>Acanthomorphata</taxon>
        <taxon>Gobiaria</taxon>
        <taxon>Gobiiformes</taxon>
        <taxon>Gobioidei</taxon>
        <taxon>Gobiidae</taxon>
        <taxon>Gobiinae</taxon>
        <taxon>Knipowitschia</taxon>
    </lineage>
</organism>
<dbReference type="EMBL" id="OZ035827">
    <property type="protein sequence ID" value="CAL1605412.1"/>
    <property type="molecule type" value="Genomic_DNA"/>
</dbReference>
<reference evidence="2 3" key="1">
    <citation type="submission" date="2024-04" db="EMBL/GenBank/DDBJ databases">
        <authorList>
            <person name="Waldvogel A.-M."/>
            <person name="Schoenle A."/>
        </authorList>
    </citation>
    <scope>NUCLEOTIDE SEQUENCE [LARGE SCALE GENOMIC DNA]</scope>
</reference>
<dbReference type="Gene3D" id="2.60.40.1900">
    <property type="entry name" value="Beta-microseminoprotein (PSP94) domain"/>
    <property type="match status" value="1"/>
</dbReference>
<evidence type="ECO:0000313" key="2">
    <source>
        <dbReference type="EMBL" id="CAL1605412.1"/>
    </source>
</evidence>
<name>A0AAV2LWG6_KNICA</name>
<feature type="compositionally biased region" description="Polar residues" evidence="1">
    <location>
        <begin position="41"/>
        <end position="52"/>
    </location>
</feature>
<dbReference type="AlphaFoldDB" id="A0AAV2LWG6"/>
<gene>
    <name evidence="2" type="ORF">KC01_LOCUS32800</name>
</gene>